<accession>A0A9Q1J2M6</accession>
<reference evidence="3" key="1">
    <citation type="journal article" date="2023" name="Science">
        <title>Genome structures resolve the early diversification of teleost fishes.</title>
        <authorList>
            <person name="Parey E."/>
            <person name="Louis A."/>
            <person name="Montfort J."/>
            <person name="Bouchez O."/>
            <person name="Roques C."/>
            <person name="Iampietro C."/>
            <person name="Lluch J."/>
            <person name="Castinel A."/>
            <person name="Donnadieu C."/>
            <person name="Desvignes T."/>
            <person name="Floi Bucao C."/>
            <person name="Jouanno E."/>
            <person name="Wen M."/>
            <person name="Mejri S."/>
            <person name="Dirks R."/>
            <person name="Jansen H."/>
            <person name="Henkel C."/>
            <person name="Chen W.J."/>
            <person name="Zahm M."/>
            <person name="Cabau C."/>
            <person name="Klopp C."/>
            <person name="Thompson A.W."/>
            <person name="Robinson-Rechavi M."/>
            <person name="Braasch I."/>
            <person name="Lecointre G."/>
            <person name="Bobe J."/>
            <person name="Postlethwait J.H."/>
            <person name="Berthelot C."/>
            <person name="Roest Crollius H."/>
            <person name="Guiguen Y."/>
        </authorList>
    </citation>
    <scope>NUCLEOTIDE SEQUENCE</scope>
    <source>
        <strain evidence="3">WJC10195</strain>
    </source>
</reference>
<feature type="region of interest" description="Disordered" evidence="1">
    <location>
        <begin position="60"/>
        <end position="84"/>
    </location>
</feature>
<dbReference type="PANTHER" id="PTHR31912">
    <property type="entry name" value="IP13529P"/>
    <property type="match status" value="1"/>
</dbReference>
<evidence type="ECO:0000256" key="1">
    <source>
        <dbReference type="SAM" id="MobiDB-lite"/>
    </source>
</evidence>
<evidence type="ECO:0000313" key="3">
    <source>
        <dbReference type="EMBL" id="KAJ8364594.1"/>
    </source>
</evidence>
<dbReference type="Proteomes" id="UP001152622">
    <property type="component" value="Chromosome 4"/>
</dbReference>
<protein>
    <recommendedName>
        <fullName evidence="2">C2H2-type domain-containing protein</fullName>
    </recommendedName>
</protein>
<evidence type="ECO:0000313" key="4">
    <source>
        <dbReference type="Proteomes" id="UP001152622"/>
    </source>
</evidence>
<dbReference type="AlphaFoldDB" id="A0A9Q1J2M6"/>
<dbReference type="PANTHER" id="PTHR31912:SF34">
    <property type="entry name" value="NOTOCHORD-RELATED PROTEIN"/>
    <property type="match status" value="1"/>
</dbReference>
<gene>
    <name evidence="3" type="ORF">SKAU_G00134250</name>
</gene>
<proteinExistence type="predicted"/>
<feature type="domain" description="C2H2-type" evidence="2">
    <location>
        <begin position="36"/>
        <end position="59"/>
    </location>
</feature>
<dbReference type="PROSITE" id="PS00028">
    <property type="entry name" value="ZINC_FINGER_C2H2_1"/>
    <property type="match status" value="1"/>
</dbReference>
<organism evidence="3 4">
    <name type="scientific">Synaphobranchus kaupii</name>
    <name type="common">Kaup's arrowtooth eel</name>
    <dbReference type="NCBI Taxonomy" id="118154"/>
    <lineage>
        <taxon>Eukaryota</taxon>
        <taxon>Metazoa</taxon>
        <taxon>Chordata</taxon>
        <taxon>Craniata</taxon>
        <taxon>Vertebrata</taxon>
        <taxon>Euteleostomi</taxon>
        <taxon>Actinopterygii</taxon>
        <taxon>Neopterygii</taxon>
        <taxon>Teleostei</taxon>
        <taxon>Anguilliformes</taxon>
        <taxon>Synaphobranchidae</taxon>
        <taxon>Synaphobranchus</taxon>
    </lineage>
</organism>
<comment type="caution">
    <text evidence="3">The sequence shown here is derived from an EMBL/GenBank/DDBJ whole genome shotgun (WGS) entry which is preliminary data.</text>
</comment>
<dbReference type="InterPro" id="IPR013087">
    <property type="entry name" value="Znf_C2H2_type"/>
</dbReference>
<feature type="non-terminal residue" evidence="3">
    <location>
        <position position="687"/>
    </location>
</feature>
<dbReference type="EMBL" id="JAINUF010000004">
    <property type="protein sequence ID" value="KAJ8364594.1"/>
    <property type="molecule type" value="Genomic_DNA"/>
</dbReference>
<dbReference type="OrthoDB" id="10034966at2759"/>
<sequence>MLCFICKGSQANANSLIKHFKLVHGLCSGKTLRLKCGQAGCSQVYGTFSGFRKHLNKAHEAYSDPGKGPSTAEDLASSHFDDMQSRSSPADSVLINKSLVDSCAATVAELKVAGVGETTINSLVNSMEELVDDIHNQAKESVKDCLSLQEPIKSDIECKIDKCFEKMVNPFGVLNSESKRRQYFAEKWGRVDPVEYVLGTRFDTLRNQTTGAYDQVVVTDKFVYIPILETLQFIYKHPNIKEMMQTHSSSRENLNDLCDGDFFKSHALFSKQKHAIQIQLFYDDFETANPLGSKRGIHKLGAIYFTLQNFSPKYNSCLLNIHLVALFHAQDIKTYGFSKILDPVVQDIKILERDGIRIPLYDQPVYGTIVQVTGDNLGLHCLFGFVESFSARYCCRFCLAEKEDFQTEFSEDSSKIVMRTQALHAEHCQKMETNPSLPYVMGVKRSCILNSLQYFNTCENFSVDIMHDILEGVVQYEMKLLIRHLIDNYTTSEEIDRRIKSFNYGYMEQNNKPPAVKLGEDSNHLGLNPGVKSTIQSWCLLRNLPLIFGDLVCPDDQHWYLLLLLLQIVNIVFSPMLSKGITIYLKHLIAEHHRLFKHLFPKKKLLPKHHFMVHYPTCILKIGPLLLLKMSSYFWLLLPYKQYLFMSISMRLKLCVQQRDLMLLMPKRFSVTKHLICRCHTVVVIQV</sequence>
<keyword evidence="4" id="KW-1185">Reference proteome</keyword>
<name>A0A9Q1J2M6_SYNKA</name>
<evidence type="ECO:0000259" key="2">
    <source>
        <dbReference type="PROSITE" id="PS00028"/>
    </source>
</evidence>